<reference evidence="2" key="1">
    <citation type="journal article" date="2019" name="Int. J. Syst. Evol. Microbiol.">
        <title>The Global Catalogue of Microorganisms (GCM) 10K type strain sequencing project: providing services to taxonomists for standard genome sequencing and annotation.</title>
        <authorList>
            <consortium name="The Broad Institute Genomics Platform"/>
            <consortium name="The Broad Institute Genome Sequencing Center for Infectious Disease"/>
            <person name="Wu L."/>
            <person name="Ma J."/>
        </authorList>
    </citation>
    <scope>NUCLEOTIDE SEQUENCE [LARGE SCALE GENOMIC DNA]</scope>
    <source>
        <strain evidence="2">CCUG 63246</strain>
    </source>
</reference>
<gene>
    <name evidence="1" type="ORF">ACFQ2E_09105</name>
</gene>
<name>A0ABW3RC68_9FLAO</name>
<evidence type="ECO:0000313" key="1">
    <source>
        <dbReference type="EMBL" id="MFD1162572.1"/>
    </source>
</evidence>
<accession>A0ABW3RC68</accession>
<keyword evidence="2" id="KW-1185">Reference proteome</keyword>
<comment type="caution">
    <text evidence="1">The sequence shown here is derived from an EMBL/GenBank/DDBJ whole genome shotgun (WGS) entry which is preliminary data.</text>
</comment>
<dbReference type="EMBL" id="JBHTLJ010000002">
    <property type="protein sequence ID" value="MFD1162572.1"/>
    <property type="molecule type" value="Genomic_DNA"/>
</dbReference>
<organism evidence="1 2">
    <name type="scientific">Hwangdonia seohaensis</name>
    <dbReference type="NCBI Taxonomy" id="1240727"/>
    <lineage>
        <taxon>Bacteria</taxon>
        <taxon>Pseudomonadati</taxon>
        <taxon>Bacteroidota</taxon>
        <taxon>Flavobacteriia</taxon>
        <taxon>Flavobacteriales</taxon>
        <taxon>Flavobacteriaceae</taxon>
        <taxon>Hwangdonia</taxon>
    </lineage>
</organism>
<protein>
    <submittedName>
        <fullName evidence="1">Uncharacterized protein</fullName>
    </submittedName>
</protein>
<dbReference type="RefSeq" id="WP_311939030.1">
    <property type="nucleotide sequence ID" value="NZ_JAVSCK010000002.1"/>
</dbReference>
<proteinExistence type="predicted"/>
<sequence length="125" mass="14559">MFGQEKDGECVEYEPIEMYNLRKAIIKKQNLDVWPSIVEIKNLTELNSKRKDSLILFIAETDNGDKLRMTNSSDLSKFAEIDYNDDCKQDGTILTDLKLGKINLTEMKAEIFCRKKKYTELKIKN</sequence>
<dbReference type="Proteomes" id="UP001597163">
    <property type="component" value="Unassembled WGS sequence"/>
</dbReference>
<evidence type="ECO:0000313" key="2">
    <source>
        <dbReference type="Proteomes" id="UP001597163"/>
    </source>
</evidence>